<evidence type="ECO:0000313" key="2">
    <source>
        <dbReference type="EMBL" id="ONK56287.1"/>
    </source>
</evidence>
<feature type="region of interest" description="Disordered" evidence="1">
    <location>
        <begin position="59"/>
        <end position="126"/>
    </location>
</feature>
<name>A0A5P1E473_ASPOF</name>
<accession>A0A5P1E473</accession>
<evidence type="ECO:0000256" key="1">
    <source>
        <dbReference type="SAM" id="MobiDB-lite"/>
    </source>
</evidence>
<feature type="compositionally biased region" description="Basic and acidic residues" evidence="1">
    <location>
        <begin position="73"/>
        <end position="83"/>
    </location>
</feature>
<reference evidence="3" key="1">
    <citation type="journal article" date="2017" name="Nat. Commun.">
        <title>The asparagus genome sheds light on the origin and evolution of a young Y chromosome.</title>
        <authorList>
            <person name="Harkess A."/>
            <person name="Zhou J."/>
            <person name="Xu C."/>
            <person name="Bowers J.E."/>
            <person name="Van der Hulst R."/>
            <person name="Ayyampalayam S."/>
            <person name="Mercati F."/>
            <person name="Riccardi P."/>
            <person name="McKain M.R."/>
            <person name="Kakrana A."/>
            <person name="Tang H."/>
            <person name="Ray J."/>
            <person name="Groenendijk J."/>
            <person name="Arikit S."/>
            <person name="Mathioni S.M."/>
            <person name="Nakano M."/>
            <person name="Shan H."/>
            <person name="Telgmann-Rauber A."/>
            <person name="Kanno A."/>
            <person name="Yue Z."/>
            <person name="Chen H."/>
            <person name="Li W."/>
            <person name="Chen Y."/>
            <person name="Xu X."/>
            <person name="Zhang Y."/>
            <person name="Luo S."/>
            <person name="Chen H."/>
            <person name="Gao J."/>
            <person name="Mao Z."/>
            <person name="Pires J.C."/>
            <person name="Luo M."/>
            <person name="Kudrna D."/>
            <person name="Wing R.A."/>
            <person name="Meyers B.C."/>
            <person name="Yi K."/>
            <person name="Kong H."/>
            <person name="Lavrijsen P."/>
            <person name="Sunseri F."/>
            <person name="Falavigna A."/>
            <person name="Ye Y."/>
            <person name="Leebens-Mack J.H."/>
            <person name="Chen G."/>
        </authorList>
    </citation>
    <scope>NUCLEOTIDE SEQUENCE [LARGE SCALE GENOMIC DNA]</scope>
    <source>
        <strain evidence="3">cv. DH0086</strain>
    </source>
</reference>
<evidence type="ECO:0000313" key="3">
    <source>
        <dbReference type="Proteomes" id="UP000243459"/>
    </source>
</evidence>
<dbReference type="Gramene" id="ONK56287">
    <property type="protein sequence ID" value="ONK56287"/>
    <property type="gene ID" value="A4U43_C10F6170"/>
</dbReference>
<proteinExistence type="predicted"/>
<dbReference type="EMBL" id="CM007390">
    <property type="protein sequence ID" value="ONK56287.1"/>
    <property type="molecule type" value="Genomic_DNA"/>
</dbReference>
<keyword evidence="3" id="KW-1185">Reference proteome</keyword>
<dbReference type="Proteomes" id="UP000243459">
    <property type="component" value="Chromosome 10"/>
</dbReference>
<organism evidence="2 3">
    <name type="scientific">Asparagus officinalis</name>
    <name type="common">Garden asparagus</name>
    <dbReference type="NCBI Taxonomy" id="4686"/>
    <lineage>
        <taxon>Eukaryota</taxon>
        <taxon>Viridiplantae</taxon>
        <taxon>Streptophyta</taxon>
        <taxon>Embryophyta</taxon>
        <taxon>Tracheophyta</taxon>
        <taxon>Spermatophyta</taxon>
        <taxon>Magnoliopsida</taxon>
        <taxon>Liliopsida</taxon>
        <taxon>Asparagales</taxon>
        <taxon>Asparagaceae</taxon>
        <taxon>Asparagoideae</taxon>
        <taxon>Asparagus</taxon>
    </lineage>
</organism>
<gene>
    <name evidence="2" type="ORF">A4U43_C10F6170</name>
</gene>
<dbReference type="AlphaFoldDB" id="A0A5P1E473"/>
<sequence length="126" mass="14164">MRDLFSSSTYLLKTMLPRSKHQFGKQDEEFLQGVPDVVLHHSLRSYFVRGALVETELYDHMEQAAGPSPVPEPSRRPSKDHVGTSEGAEEQAVVPPEPSAGKAGMEQKGSFEWPFSHRISELNPRF</sequence>
<protein>
    <submittedName>
        <fullName evidence="2">Uncharacterized protein</fullName>
    </submittedName>
</protein>